<proteinExistence type="predicted"/>
<evidence type="ECO:0000313" key="3">
    <source>
        <dbReference type="Proteomes" id="UP000298030"/>
    </source>
</evidence>
<comment type="caution">
    <text evidence="2">The sequence shown here is derived from an EMBL/GenBank/DDBJ whole genome shotgun (WGS) entry which is preliminary data.</text>
</comment>
<reference evidence="2 3" key="1">
    <citation type="journal article" date="2019" name="Nat. Ecol. Evol.">
        <title>Megaphylogeny resolves global patterns of mushroom evolution.</title>
        <authorList>
            <person name="Varga T."/>
            <person name="Krizsan K."/>
            <person name="Foldi C."/>
            <person name="Dima B."/>
            <person name="Sanchez-Garcia M."/>
            <person name="Sanchez-Ramirez S."/>
            <person name="Szollosi G.J."/>
            <person name="Szarkandi J.G."/>
            <person name="Papp V."/>
            <person name="Albert L."/>
            <person name="Andreopoulos W."/>
            <person name="Angelini C."/>
            <person name="Antonin V."/>
            <person name="Barry K.W."/>
            <person name="Bougher N.L."/>
            <person name="Buchanan P."/>
            <person name="Buyck B."/>
            <person name="Bense V."/>
            <person name="Catcheside P."/>
            <person name="Chovatia M."/>
            <person name="Cooper J."/>
            <person name="Damon W."/>
            <person name="Desjardin D."/>
            <person name="Finy P."/>
            <person name="Geml J."/>
            <person name="Haridas S."/>
            <person name="Hughes K."/>
            <person name="Justo A."/>
            <person name="Karasinski D."/>
            <person name="Kautmanova I."/>
            <person name="Kiss B."/>
            <person name="Kocsube S."/>
            <person name="Kotiranta H."/>
            <person name="LaButti K.M."/>
            <person name="Lechner B.E."/>
            <person name="Liimatainen K."/>
            <person name="Lipzen A."/>
            <person name="Lukacs Z."/>
            <person name="Mihaltcheva S."/>
            <person name="Morgado L.N."/>
            <person name="Niskanen T."/>
            <person name="Noordeloos M.E."/>
            <person name="Ohm R.A."/>
            <person name="Ortiz-Santana B."/>
            <person name="Ovrebo C."/>
            <person name="Racz N."/>
            <person name="Riley R."/>
            <person name="Savchenko A."/>
            <person name="Shiryaev A."/>
            <person name="Soop K."/>
            <person name="Spirin V."/>
            <person name="Szebenyi C."/>
            <person name="Tomsovsky M."/>
            <person name="Tulloss R.E."/>
            <person name="Uehling J."/>
            <person name="Grigoriev I.V."/>
            <person name="Vagvolgyi C."/>
            <person name="Papp T."/>
            <person name="Martin F.M."/>
            <person name="Miettinen O."/>
            <person name="Hibbett D.S."/>
            <person name="Nagy L.G."/>
        </authorList>
    </citation>
    <scope>NUCLEOTIDE SEQUENCE [LARGE SCALE GENOMIC DNA]</scope>
    <source>
        <strain evidence="2 3">FP101781</strain>
    </source>
</reference>
<name>A0A4Y7SWV7_COPMI</name>
<organism evidence="2 3">
    <name type="scientific">Coprinellus micaceus</name>
    <name type="common">Glistening ink-cap mushroom</name>
    <name type="synonym">Coprinus micaceus</name>
    <dbReference type="NCBI Taxonomy" id="71717"/>
    <lineage>
        <taxon>Eukaryota</taxon>
        <taxon>Fungi</taxon>
        <taxon>Dikarya</taxon>
        <taxon>Basidiomycota</taxon>
        <taxon>Agaricomycotina</taxon>
        <taxon>Agaricomycetes</taxon>
        <taxon>Agaricomycetidae</taxon>
        <taxon>Agaricales</taxon>
        <taxon>Agaricineae</taxon>
        <taxon>Psathyrellaceae</taxon>
        <taxon>Coprinellus</taxon>
    </lineage>
</organism>
<evidence type="ECO:0000313" key="2">
    <source>
        <dbReference type="EMBL" id="TEB25719.1"/>
    </source>
</evidence>
<evidence type="ECO:0000256" key="1">
    <source>
        <dbReference type="SAM" id="MobiDB-lite"/>
    </source>
</evidence>
<accession>A0A4Y7SWV7</accession>
<sequence>MATPHHTGPRTVCNTLDTSQPGTYKTERLAQRPNITMSQHELSFQIGPTRTSTRRLAPVAWPILPPSVEFDRALRSARRQRWYLRDRSNQDRPRNQPGKMRPGRGCLAPECIEGFFSIWRGTRGQHADQALPGDLENYCPPSSQVNQVGARLFNLTP</sequence>
<dbReference type="Proteomes" id="UP000298030">
    <property type="component" value="Unassembled WGS sequence"/>
</dbReference>
<keyword evidence="3" id="KW-1185">Reference proteome</keyword>
<dbReference type="EMBL" id="QPFP01000054">
    <property type="protein sequence ID" value="TEB25719.1"/>
    <property type="molecule type" value="Genomic_DNA"/>
</dbReference>
<dbReference type="AlphaFoldDB" id="A0A4Y7SWV7"/>
<feature type="region of interest" description="Disordered" evidence="1">
    <location>
        <begin position="83"/>
        <end position="104"/>
    </location>
</feature>
<feature type="compositionally biased region" description="Basic and acidic residues" evidence="1">
    <location>
        <begin position="83"/>
        <end position="94"/>
    </location>
</feature>
<gene>
    <name evidence="2" type="ORF">FA13DRAFT_1140870</name>
</gene>
<protein>
    <submittedName>
        <fullName evidence="2">Uncharacterized protein</fullName>
    </submittedName>
</protein>